<organism evidence="3 4">
    <name type="scientific">Burkholderia arboris</name>
    <dbReference type="NCBI Taxonomy" id="488730"/>
    <lineage>
        <taxon>Bacteria</taxon>
        <taxon>Pseudomonadati</taxon>
        <taxon>Pseudomonadota</taxon>
        <taxon>Betaproteobacteria</taxon>
        <taxon>Burkholderiales</taxon>
        <taxon>Burkholderiaceae</taxon>
        <taxon>Burkholderia</taxon>
        <taxon>Burkholderia cepacia complex</taxon>
    </lineage>
</organism>
<dbReference type="AlphaFoldDB" id="A0A9Q9SNW2"/>
<evidence type="ECO:0000313" key="4">
    <source>
        <dbReference type="Proteomes" id="UP000494172"/>
    </source>
</evidence>
<comment type="similarity">
    <text evidence="1">Belongs to the YciI family.</text>
</comment>
<evidence type="ECO:0000259" key="2">
    <source>
        <dbReference type="Pfam" id="PF03795"/>
    </source>
</evidence>
<dbReference type="EMBL" id="CABVPX010000032">
    <property type="protein sequence ID" value="VWC22798.1"/>
    <property type="molecule type" value="Genomic_DNA"/>
</dbReference>
<dbReference type="InterPro" id="IPR011008">
    <property type="entry name" value="Dimeric_a/b-barrel"/>
</dbReference>
<evidence type="ECO:0000313" key="3">
    <source>
        <dbReference type="EMBL" id="VWC22798.1"/>
    </source>
</evidence>
<dbReference type="SUPFAM" id="SSF54909">
    <property type="entry name" value="Dimeric alpha+beta barrel"/>
    <property type="match status" value="1"/>
</dbReference>
<dbReference type="Gene3D" id="3.30.70.1060">
    <property type="entry name" value="Dimeric alpha+beta barrel"/>
    <property type="match status" value="1"/>
</dbReference>
<comment type="caution">
    <text evidence="3">The sequence shown here is derived from an EMBL/GenBank/DDBJ whole genome shotgun (WGS) entry which is preliminary data.</text>
</comment>
<proteinExistence type="inferred from homology"/>
<dbReference type="InterPro" id="IPR005545">
    <property type="entry name" value="YCII"/>
</dbReference>
<dbReference type="PANTHER" id="PTHR37828:SF1">
    <property type="entry name" value="YCII-RELATED DOMAIN-CONTAINING PROTEIN"/>
    <property type="match status" value="1"/>
</dbReference>
<protein>
    <submittedName>
        <fullName evidence="3">YCII-related</fullName>
    </submittedName>
</protein>
<dbReference type="PANTHER" id="PTHR37828">
    <property type="entry name" value="GSR2449 PROTEIN"/>
    <property type="match status" value="1"/>
</dbReference>
<dbReference type="Pfam" id="PF03795">
    <property type="entry name" value="YCII"/>
    <property type="match status" value="1"/>
</dbReference>
<sequence>MRANGLSRANGCPFIYGIEAYNLNTRRCDERAAGGPRRRDSPDPLCYKDRLTGAPRAGVIPGPSMYVIDIHYTASLERIDDALERHRAYLQPQFDKGIFIAAGPKVPREGGVILAARIDRDALDAILETDPFVTEGLATYRVTEFRITRAASGFNVPALP</sequence>
<accession>A0A9Q9SNW2</accession>
<feature type="domain" description="YCII-related" evidence="2">
    <location>
        <begin position="73"/>
        <end position="146"/>
    </location>
</feature>
<name>A0A9Q9SNW2_9BURK</name>
<dbReference type="Proteomes" id="UP000494172">
    <property type="component" value="Unassembled WGS sequence"/>
</dbReference>
<reference evidence="3 4" key="1">
    <citation type="submission" date="2019-09" db="EMBL/GenBank/DDBJ databases">
        <authorList>
            <person name="Depoorter E."/>
        </authorList>
    </citation>
    <scope>NUCLEOTIDE SEQUENCE [LARGE SCALE GENOMIC DNA]</scope>
    <source>
        <strain evidence="3">LMG 24066</strain>
    </source>
</reference>
<evidence type="ECO:0000256" key="1">
    <source>
        <dbReference type="ARBA" id="ARBA00007689"/>
    </source>
</evidence>
<gene>
    <name evidence="3" type="ORF">BAR24066_05899</name>
</gene>